<dbReference type="OrthoDB" id="8004517at2"/>
<dbReference type="SMART" id="SM00342">
    <property type="entry name" value="HTH_ARAC"/>
    <property type="match status" value="1"/>
</dbReference>
<dbReference type="InterPro" id="IPR050204">
    <property type="entry name" value="AraC_XylS_family_regulators"/>
</dbReference>
<dbReference type="Proteomes" id="UP000186228">
    <property type="component" value="Unassembled WGS sequence"/>
</dbReference>
<evidence type="ECO:0000256" key="3">
    <source>
        <dbReference type="ARBA" id="ARBA00023163"/>
    </source>
</evidence>
<dbReference type="PANTHER" id="PTHR46796:SF6">
    <property type="entry name" value="ARAC SUBFAMILY"/>
    <property type="match status" value="1"/>
</dbReference>
<dbReference type="EMBL" id="FMAC01000018">
    <property type="protein sequence ID" value="SCB38863.1"/>
    <property type="molecule type" value="Genomic_DNA"/>
</dbReference>
<dbReference type="RefSeq" id="WP_075856817.1">
    <property type="nucleotide sequence ID" value="NZ_FMAC01000018.1"/>
</dbReference>
<evidence type="ECO:0000313" key="6">
    <source>
        <dbReference type="Proteomes" id="UP000186228"/>
    </source>
</evidence>
<dbReference type="PROSITE" id="PS01124">
    <property type="entry name" value="HTH_ARAC_FAMILY_2"/>
    <property type="match status" value="1"/>
</dbReference>
<sequence>MAQISPLMFSFSTLDFPEKDRFHAWIDDNHCDCILRSDASIAFDAEATGAALGPLILSGRRWLNQTRFSIHETNRAERRIRTDGHDFFRFILMVSGRYLCRWSMPQPIKAAGDLFILDAVQVNEGLVEAGDVISLVVPRDLLPSQTALLHGRTLADGVACLLGDHLLSLMRNLANLSEHEIPYIVQSTLQLVTAAVSPTPDALHEANSPIRDALRERILRYIDTHLLNVDLTPDQICREVGLSRAKLYQLFEGSGGIMRQIQRKRLRRAYQMLADPIRPHPHIAEIAWRHGFPNEKYFYRLFKAEFSHTPNETLENMRAASLLKPAARRGHQEHVERPSGWTLPFGVPGN</sequence>
<dbReference type="PANTHER" id="PTHR46796">
    <property type="entry name" value="HTH-TYPE TRANSCRIPTIONAL ACTIVATOR RHAS-RELATED"/>
    <property type="match status" value="1"/>
</dbReference>
<dbReference type="Pfam" id="PF12833">
    <property type="entry name" value="HTH_18"/>
    <property type="match status" value="1"/>
</dbReference>
<dbReference type="InterPro" id="IPR009057">
    <property type="entry name" value="Homeodomain-like_sf"/>
</dbReference>
<keyword evidence="2" id="KW-0238">DNA-binding</keyword>
<evidence type="ECO:0000256" key="1">
    <source>
        <dbReference type="ARBA" id="ARBA00023015"/>
    </source>
</evidence>
<keyword evidence="3" id="KW-0804">Transcription</keyword>
<evidence type="ECO:0000259" key="4">
    <source>
        <dbReference type="PROSITE" id="PS01124"/>
    </source>
</evidence>
<keyword evidence="6" id="KW-1185">Reference proteome</keyword>
<name>A0A1C3WFS4_9HYPH</name>
<dbReference type="SUPFAM" id="SSF46689">
    <property type="entry name" value="Homeodomain-like"/>
    <property type="match status" value="1"/>
</dbReference>
<feature type="domain" description="HTH araC/xylS-type" evidence="4">
    <location>
        <begin position="216"/>
        <end position="316"/>
    </location>
</feature>
<dbReference type="STRING" id="52131.GA0061100_1187"/>
<protein>
    <submittedName>
        <fullName evidence="5">Transcriptional regulator, AraC family</fullName>
    </submittedName>
</protein>
<dbReference type="GO" id="GO:0043565">
    <property type="term" value="F:sequence-specific DNA binding"/>
    <property type="evidence" value="ECO:0007669"/>
    <property type="project" value="InterPro"/>
</dbReference>
<evidence type="ECO:0000313" key="5">
    <source>
        <dbReference type="EMBL" id="SCB38863.1"/>
    </source>
</evidence>
<reference evidence="6" key="1">
    <citation type="submission" date="2016-08" db="EMBL/GenBank/DDBJ databases">
        <authorList>
            <person name="Varghese N."/>
            <person name="Submissions Spin"/>
        </authorList>
    </citation>
    <scope>NUCLEOTIDE SEQUENCE [LARGE SCALE GENOMIC DNA]</scope>
    <source>
        <strain evidence="6">CCBAU 57015</strain>
    </source>
</reference>
<dbReference type="Gene3D" id="1.10.10.60">
    <property type="entry name" value="Homeodomain-like"/>
    <property type="match status" value="1"/>
</dbReference>
<gene>
    <name evidence="5" type="ORF">GA0061100_1187</name>
</gene>
<keyword evidence="1" id="KW-0805">Transcription regulation</keyword>
<accession>A0A1C3WFS4</accession>
<proteinExistence type="predicted"/>
<organism evidence="5 6">
    <name type="scientific">Rhizobium hainanense</name>
    <dbReference type="NCBI Taxonomy" id="52131"/>
    <lineage>
        <taxon>Bacteria</taxon>
        <taxon>Pseudomonadati</taxon>
        <taxon>Pseudomonadota</taxon>
        <taxon>Alphaproteobacteria</taxon>
        <taxon>Hyphomicrobiales</taxon>
        <taxon>Rhizobiaceae</taxon>
        <taxon>Rhizobium/Agrobacterium group</taxon>
        <taxon>Rhizobium</taxon>
    </lineage>
</organism>
<dbReference type="AlphaFoldDB" id="A0A1C3WFS4"/>
<evidence type="ECO:0000256" key="2">
    <source>
        <dbReference type="ARBA" id="ARBA00023125"/>
    </source>
</evidence>
<dbReference type="InterPro" id="IPR018060">
    <property type="entry name" value="HTH_AraC"/>
</dbReference>
<dbReference type="GO" id="GO:0003700">
    <property type="term" value="F:DNA-binding transcription factor activity"/>
    <property type="evidence" value="ECO:0007669"/>
    <property type="project" value="InterPro"/>
</dbReference>